<dbReference type="SMART" id="SM00647">
    <property type="entry name" value="IBR"/>
    <property type="match status" value="2"/>
</dbReference>
<evidence type="ECO:0000256" key="10">
    <source>
        <dbReference type="ARBA" id="ARBA00022786"/>
    </source>
</evidence>
<keyword evidence="11" id="KW-0862">Zinc</keyword>
<feature type="transmembrane region" description="Helical" evidence="16">
    <location>
        <begin position="361"/>
        <end position="394"/>
    </location>
</feature>
<keyword evidence="5" id="KW-0808">Transferase</keyword>
<comment type="subcellular location">
    <subcellularLocation>
        <location evidence="2">Membrane</location>
        <topology evidence="2">Single-pass membrane protein</topology>
    </subcellularLocation>
</comment>
<dbReference type="InterPro" id="IPR001841">
    <property type="entry name" value="Znf_RING"/>
</dbReference>
<evidence type="ECO:0000256" key="6">
    <source>
        <dbReference type="ARBA" id="ARBA00022692"/>
    </source>
</evidence>
<dbReference type="CDD" id="cd20336">
    <property type="entry name" value="Rcat_RBR"/>
    <property type="match status" value="1"/>
</dbReference>
<dbReference type="CDD" id="cd20335">
    <property type="entry name" value="BRcat_RBR"/>
    <property type="match status" value="1"/>
</dbReference>
<evidence type="ECO:0000256" key="13">
    <source>
        <dbReference type="ARBA" id="ARBA00023136"/>
    </source>
</evidence>
<dbReference type="InterPro" id="IPR013083">
    <property type="entry name" value="Znf_RING/FYVE/PHD"/>
</dbReference>
<dbReference type="EMBL" id="BRYA01000594">
    <property type="protein sequence ID" value="GMI24823.1"/>
    <property type="molecule type" value="Genomic_DNA"/>
</dbReference>
<dbReference type="AlphaFoldDB" id="A0A9W7L3L7"/>
<name>A0A9W7L3L7_9STRA</name>
<evidence type="ECO:0000313" key="19">
    <source>
        <dbReference type="EMBL" id="GMI24823.1"/>
    </source>
</evidence>
<dbReference type="GO" id="GO:0005737">
    <property type="term" value="C:cytoplasm"/>
    <property type="evidence" value="ECO:0007669"/>
    <property type="project" value="UniProtKB-ARBA"/>
</dbReference>
<sequence length="710" mass="79160">MPVKGLTSTVGSPLSPSKPSPKIPVQVHVPSGPTANDQGYAIAEAKSTIIPPMRRSNSAPVLKHLKDNRWDFKKELANTLWIKKTLADSESKKSKSLASPASSTPPPSPPPTPTFSCMICLEEAIPTSSSHTLTSCGHTFCKECTLSYFMTKVDANQVADSHLICPNPYCEKPQLNHGDIRHVLTSPIGHGTSIHLPSWARVRRWDAFLRKRNELAVETDPNKAWCLHCNRGVLTLGRRTCFNLSIRCSDDVCTRKSCSKCGLFPHPFLTCERARTRHYSMYVNANECKRCPGCKVMIEKNGGCNHMTCRQCGKSFCWLCRSTWRSGCKNRLCRPNEWLDRKLGCSSPFIKPPVVLVATPIALGLGGAVGGLVIAAACVGATLAVPFFMVRILYKKWKDVQLKRERERALARYTARTNAQMGLGITFVGASESFANHVHYGMSGRTVEPHNLMYIYDYVGPGQPTLRRNPDSLAVVNESRNPGDRPTFVAYREYAFNVAMRSTAPPTHEGGGAAVDDLPQVARFDAYQPPLQPPDIEAAVRKPHYVFLAHKVTTAEERLREMSRWSRAVEPGVRGTVQPTVRDLRTELHLLVPGLQFGTRDILDVIPHRSLFTLVELIVLQLVGDIDRRSAALRARDEVRVIVESRENAAIIIARLMQKSYIKKVRKRLNLGDIMEERVRKRLSLGDIMEESIQRGIPKLKKASRGGKIY</sequence>
<gene>
    <name evidence="19" type="ORF">TrCOL_g5587</name>
</gene>
<evidence type="ECO:0000256" key="1">
    <source>
        <dbReference type="ARBA" id="ARBA00001798"/>
    </source>
</evidence>
<dbReference type="GO" id="GO:0031090">
    <property type="term" value="C:organelle membrane"/>
    <property type="evidence" value="ECO:0007669"/>
    <property type="project" value="UniProtKB-ARBA"/>
</dbReference>
<dbReference type="InterPro" id="IPR044066">
    <property type="entry name" value="TRIAD_supradom"/>
</dbReference>
<keyword evidence="13 16" id="KW-0472">Membrane</keyword>
<comment type="pathway">
    <text evidence="3">Protein modification; protein ubiquitination.</text>
</comment>
<dbReference type="Pfam" id="PF22191">
    <property type="entry name" value="IBR_1"/>
    <property type="match status" value="1"/>
</dbReference>
<evidence type="ECO:0000256" key="4">
    <source>
        <dbReference type="ARBA" id="ARBA00012251"/>
    </source>
</evidence>
<keyword evidence="6 16" id="KW-0812">Transmembrane</keyword>
<evidence type="ECO:0000256" key="14">
    <source>
        <dbReference type="PROSITE-ProRule" id="PRU00175"/>
    </source>
</evidence>
<dbReference type="Proteomes" id="UP001165065">
    <property type="component" value="Unassembled WGS sequence"/>
</dbReference>
<dbReference type="GO" id="GO:0016567">
    <property type="term" value="P:protein ubiquitination"/>
    <property type="evidence" value="ECO:0007669"/>
    <property type="project" value="InterPro"/>
</dbReference>
<feature type="domain" description="RING-type" evidence="17">
    <location>
        <begin position="117"/>
        <end position="166"/>
    </location>
</feature>
<proteinExistence type="predicted"/>
<reference evidence="20" key="1">
    <citation type="journal article" date="2023" name="Commun. Biol.">
        <title>Genome analysis of Parmales, the sister group of diatoms, reveals the evolutionary specialization of diatoms from phago-mixotrophs to photoautotrophs.</title>
        <authorList>
            <person name="Ban H."/>
            <person name="Sato S."/>
            <person name="Yoshikawa S."/>
            <person name="Yamada K."/>
            <person name="Nakamura Y."/>
            <person name="Ichinomiya M."/>
            <person name="Sato N."/>
            <person name="Blanc-Mathieu R."/>
            <person name="Endo H."/>
            <person name="Kuwata A."/>
            <person name="Ogata H."/>
        </authorList>
    </citation>
    <scope>NUCLEOTIDE SEQUENCE [LARGE SCALE GENOMIC DNA]</scope>
</reference>
<evidence type="ECO:0000313" key="20">
    <source>
        <dbReference type="Proteomes" id="UP001165065"/>
    </source>
</evidence>
<keyword evidence="12 16" id="KW-1133">Transmembrane helix</keyword>
<evidence type="ECO:0000256" key="7">
    <source>
        <dbReference type="ARBA" id="ARBA00022723"/>
    </source>
</evidence>
<feature type="domain" description="RING-type" evidence="18">
    <location>
        <begin position="113"/>
        <end position="339"/>
    </location>
</feature>
<organism evidence="19 20">
    <name type="scientific">Triparma columacea</name>
    <dbReference type="NCBI Taxonomy" id="722753"/>
    <lineage>
        <taxon>Eukaryota</taxon>
        <taxon>Sar</taxon>
        <taxon>Stramenopiles</taxon>
        <taxon>Ochrophyta</taxon>
        <taxon>Bolidophyceae</taxon>
        <taxon>Parmales</taxon>
        <taxon>Triparmaceae</taxon>
        <taxon>Triparma</taxon>
    </lineage>
</organism>
<dbReference type="GO" id="GO:0061630">
    <property type="term" value="F:ubiquitin protein ligase activity"/>
    <property type="evidence" value="ECO:0007669"/>
    <property type="project" value="UniProtKB-EC"/>
</dbReference>
<protein>
    <recommendedName>
        <fullName evidence="4">RBR-type E3 ubiquitin transferase</fullName>
        <ecNumber evidence="4">2.3.2.31</ecNumber>
    </recommendedName>
</protein>
<evidence type="ECO:0000256" key="3">
    <source>
        <dbReference type="ARBA" id="ARBA00004906"/>
    </source>
</evidence>
<dbReference type="OrthoDB" id="10009520at2759"/>
<dbReference type="InterPro" id="IPR031127">
    <property type="entry name" value="E3_UB_ligase_RBR"/>
</dbReference>
<dbReference type="InterPro" id="IPR018957">
    <property type="entry name" value="Znf_C3HC4_RING-type"/>
</dbReference>
<evidence type="ECO:0000259" key="18">
    <source>
        <dbReference type="PROSITE" id="PS51873"/>
    </source>
</evidence>
<comment type="caution">
    <text evidence="19">The sequence shown here is derived from an EMBL/GenBank/DDBJ whole genome shotgun (WGS) entry which is preliminary data.</text>
</comment>
<keyword evidence="10" id="KW-0833">Ubl conjugation pathway</keyword>
<feature type="region of interest" description="Disordered" evidence="15">
    <location>
        <begin position="1"/>
        <end position="37"/>
    </location>
</feature>
<dbReference type="PROSITE" id="PS50089">
    <property type="entry name" value="ZF_RING_2"/>
    <property type="match status" value="1"/>
</dbReference>
<evidence type="ECO:0000259" key="17">
    <source>
        <dbReference type="PROSITE" id="PS50089"/>
    </source>
</evidence>
<keyword evidence="20" id="KW-1185">Reference proteome</keyword>
<evidence type="ECO:0000256" key="8">
    <source>
        <dbReference type="ARBA" id="ARBA00022737"/>
    </source>
</evidence>
<evidence type="ECO:0000256" key="16">
    <source>
        <dbReference type="SAM" id="Phobius"/>
    </source>
</evidence>
<dbReference type="Gene3D" id="3.30.40.10">
    <property type="entry name" value="Zinc/RING finger domain, C3HC4 (zinc finger)"/>
    <property type="match status" value="1"/>
</dbReference>
<dbReference type="InterPro" id="IPR002867">
    <property type="entry name" value="IBR_dom"/>
</dbReference>
<dbReference type="SUPFAM" id="SSF57850">
    <property type="entry name" value="RING/U-box"/>
    <property type="match status" value="2"/>
</dbReference>
<dbReference type="EC" id="2.3.2.31" evidence="4"/>
<dbReference type="Pfam" id="PF00097">
    <property type="entry name" value="zf-C3HC4"/>
    <property type="match status" value="1"/>
</dbReference>
<comment type="catalytic activity">
    <reaction evidence="1">
        <text>[E2 ubiquitin-conjugating enzyme]-S-ubiquitinyl-L-cysteine + [acceptor protein]-L-lysine = [E2 ubiquitin-conjugating enzyme]-L-cysteine + [acceptor protein]-N(6)-ubiquitinyl-L-lysine.</text>
        <dbReference type="EC" id="2.3.2.31"/>
    </reaction>
</comment>
<evidence type="ECO:0000256" key="12">
    <source>
        <dbReference type="ARBA" id="ARBA00022989"/>
    </source>
</evidence>
<keyword evidence="8" id="KW-0677">Repeat</keyword>
<evidence type="ECO:0000256" key="5">
    <source>
        <dbReference type="ARBA" id="ARBA00022679"/>
    </source>
</evidence>
<feature type="compositionally biased region" description="Polar residues" evidence="15">
    <location>
        <begin position="1"/>
        <end position="11"/>
    </location>
</feature>
<dbReference type="PANTHER" id="PTHR11685">
    <property type="entry name" value="RBR FAMILY RING FINGER AND IBR DOMAIN-CONTAINING"/>
    <property type="match status" value="1"/>
</dbReference>
<evidence type="ECO:0000256" key="2">
    <source>
        <dbReference type="ARBA" id="ARBA00004167"/>
    </source>
</evidence>
<dbReference type="Gene3D" id="1.20.120.1750">
    <property type="match status" value="1"/>
</dbReference>
<dbReference type="FunFam" id="3.30.40.10:FF:000051">
    <property type="entry name" value="RBR-type E3 ubiquitin transferase"/>
    <property type="match status" value="1"/>
</dbReference>
<accession>A0A9W7L3L7</accession>
<evidence type="ECO:0000256" key="11">
    <source>
        <dbReference type="ARBA" id="ARBA00022833"/>
    </source>
</evidence>
<evidence type="ECO:0000256" key="15">
    <source>
        <dbReference type="SAM" id="MobiDB-lite"/>
    </source>
</evidence>
<evidence type="ECO:0000256" key="9">
    <source>
        <dbReference type="ARBA" id="ARBA00022771"/>
    </source>
</evidence>
<keyword evidence="9 14" id="KW-0863">Zinc-finger</keyword>
<dbReference type="GO" id="GO:0008270">
    <property type="term" value="F:zinc ion binding"/>
    <property type="evidence" value="ECO:0007669"/>
    <property type="project" value="UniProtKB-KW"/>
</dbReference>
<dbReference type="PROSITE" id="PS51873">
    <property type="entry name" value="TRIAD"/>
    <property type="match status" value="1"/>
</dbReference>
<keyword evidence="7" id="KW-0479">Metal-binding</keyword>